<feature type="domain" description="GH18" evidence="10">
    <location>
        <begin position="1"/>
        <end position="338"/>
    </location>
</feature>
<evidence type="ECO:0000313" key="12">
    <source>
        <dbReference type="Proteomes" id="UP000799772"/>
    </source>
</evidence>
<keyword evidence="6" id="KW-0119">Carbohydrate metabolism</keyword>
<protein>
    <recommendedName>
        <fullName evidence="3">chitinase</fullName>
        <ecNumber evidence="3">3.2.1.14</ecNumber>
    </recommendedName>
</protein>
<dbReference type="EC" id="3.2.1.14" evidence="3"/>
<dbReference type="GO" id="GO:0008843">
    <property type="term" value="F:endochitinase activity"/>
    <property type="evidence" value="ECO:0007669"/>
    <property type="project" value="UniProtKB-EC"/>
</dbReference>
<comment type="catalytic activity">
    <reaction evidence="1">
        <text>Random endo-hydrolysis of N-acetyl-beta-D-glucosaminide (1-&gt;4)-beta-linkages in chitin and chitodextrins.</text>
        <dbReference type="EC" id="3.2.1.14"/>
    </reaction>
</comment>
<comment type="caution">
    <text evidence="11">The sequence shown here is derived from an EMBL/GenBank/DDBJ whole genome shotgun (WGS) entry which is preliminary data.</text>
</comment>
<dbReference type="SUPFAM" id="SSF51445">
    <property type="entry name" value="(Trans)glycosidases"/>
    <property type="match status" value="1"/>
</dbReference>
<dbReference type="Gene3D" id="3.20.20.80">
    <property type="entry name" value="Glycosidases"/>
    <property type="match status" value="1"/>
</dbReference>
<proteinExistence type="inferred from homology"/>
<dbReference type="InterPro" id="IPR029070">
    <property type="entry name" value="Chitinase_insertion_sf"/>
</dbReference>
<dbReference type="PROSITE" id="PS51910">
    <property type="entry name" value="GH18_2"/>
    <property type="match status" value="1"/>
</dbReference>
<dbReference type="SUPFAM" id="SSF54556">
    <property type="entry name" value="Chitinase insertion domain"/>
    <property type="match status" value="1"/>
</dbReference>
<dbReference type="PANTHER" id="PTHR11177">
    <property type="entry name" value="CHITINASE"/>
    <property type="match status" value="1"/>
</dbReference>
<dbReference type="InterPro" id="IPR017853">
    <property type="entry name" value="GH"/>
</dbReference>
<name>A0A9P4ICQ5_9PEZI</name>
<dbReference type="FunFam" id="3.10.50.10:FF:000009">
    <property type="entry name" value="CTS2p putative chitinase"/>
    <property type="match status" value="1"/>
</dbReference>
<keyword evidence="5" id="KW-0146">Chitin degradation</keyword>
<evidence type="ECO:0000256" key="3">
    <source>
        <dbReference type="ARBA" id="ARBA00012729"/>
    </source>
</evidence>
<dbReference type="InterPro" id="IPR001223">
    <property type="entry name" value="Glyco_hydro18_cat"/>
</dbReference>
<accession>A0A9P4ICQ5</accession>
<evidence type="ECO:0000256" key="6">
    <source>
        <dbReference type="ARBA" id="ARBA00023277"/>
    </source>
</evidence>
<keyword evidence="7 9" id="KW-0326">Glycosidase</keyword>
<dbReference type="InterPro" id="IPR011583">
    <property type="entry name" value="Chitinase_II/V-like_cat"/>
</dbReference>
<keyword evidence="8" id="KW-0624">Polysaccharide degradation</keyword>
<sequence length="338" mass="36137">MYLFYPNCNGQFPTNVNCDVISHVFYAFAIVNSNGTVQLDPELDANGKAVPANKTCLSTLTNLRDSKHFHLKIILSFGGGSGSANFAAAASTPASRQTFVNTAKHLIDSHKFNGIDLDWEYPSTPQEGANFVLLLQALRSVLPAKLYIMSAAFSNGAWALQNINLAAAAQSLDLMNIMTYDFSGSWTPTAGYQSQLYDPAHLNDPTQGLSCQTAVTYFRSKGVAANKLLLGVPIYGRSFLGATKAGDKYTGSGGNEGTFDYKDLPRPGTKEQVDSKAVAAYCVGGDGGFVSYDNPETVLMKAKYVRENGLAGLFYWSGSSDATGARSLAMAGYSALHS</sequence>
<evidence type="ECO:0000256" key="2">
    <source>
        <dbReference type="ARBA" id="ARBA00008682"/>
    </source>
</evidence>
<evidence type="ECO:0000256" key="1">
    <source>
        <dbReference type="ARBA" id="ARBA00000822"/>
    </source>
</evidence>
<evidence type="ECO:0000313" key="11">
    <source>
        <dbReference type="EMBL" id="KAF2099456.1"/>
    </source>
</evidence>
<dbReference type="SMART" id="SM00636">
    <property type="entry name" value="Glyco_18"/>
    <property type="match status" value="1"/>
</dbReference>
<comment type="similarity">
    <text evidence="2">Belongs to the glycosyl hydrolase 18 family. Chitinase class V subfamily.</text>
</comment>
<dbReference type="EMBL" id="ML978125">
    <property type="protein sequence ID" value="KAF2099456.1"/>
    <property type="molecule type" value="Genomic_DNA"/>
</dbReference>
<dbReference type="OrthoDB" id="76388at2759"/>
<dbReference type="PROSITE" id="PS01095">
    <property type="entry name" value="GH18_1"/>
    <property type="match status" value="1"/>
</dbReference>
<evidence type="ECO:0000259" key="10">
    <source>
        <dbReference type="PROSITE" id="PS51910"/>
    </source>
</evidence>
<keyword evidence="4 9" id="KW-0378">Hydrolase</keyword>
<dbReference type="GO" id="GO:0008061">
    <property type="term" value="F:chitin binding"/>
    <property type="evidence" value="ECO:0007669"/>
    <property type="project" value="InterPro"/>
</dbReference>
<dbReference type="GO" id="GO:0005576">
    <property type="term" value="C:extracellular region"/>
    <property type="evidence" value="ECO:0007669"/>
    <property type="project" value="TreeGrafter"/>
</dbReference>
<dbReference type="Gene3D" id="3.10.50.10">
    <property type="match status" value="1"/>
</dbReference>
<dbReference type="InterPro" id="IPR001579">
    <property type="entry name" value="Glyco_hydro_18_chit_AS"/>
</dbReference>
<evidence type="ECO:0000256" key="9">
    <source>
        <dbReference type="RuleBase" id="RU000489"/>
    </source>
</evidence>
<dbReference type="Proteomes" id="UP000799772">
    <property type="component" value="Unassembled WGS sequence"/>
</dbReference>
<dbReference type="GO" id="GO:0006032">
    <property type="term" value="P:chitin catabolic process"/>
    <property type="evidence" value="ECO:0007669"/>
    <property type="project" value="UniProtKB-KW"/>
</dbReference>
<dbReference type="GO" id="GO:0000272">
    <property type="term" value="P:polysaccharide catabolic process"/>
    <property type="evidence" value="ECO:0007669"/>
    <property type="project" value="UniProtKB-KW"/>
</dbReference>
<evidence type="ECO:0000256" key="8">
    <source>
        <dbReference type="ARBA" id="ARBA00023326"/>
    </source>
</evidence>
<dbReference type="PANTHER" id="PTHR11177:SF228">
    <property type="entry name" value="CHITINASE"/>
    <property type="match status" value="1"/>
</dbReference>
<evidence type="ECO:0000256" key="5">
    <source>
        <dbReference type="ARBA" id="ARBA00023024"/>
    </source>
</evidence>
<keyword evidence="12" id="KW-1185">Reference proteome</keyword>
<gene>
    <name evidence="11" type="ORF">NA57DRAFT_65520</name>
</gene>
<evidence type="ECO:0000256" key="7">
    <source>
        <dbReference type="ARBA" id="ARBA00023295"/>
    </source>
</evidence>
<dbReference type="AlphaFoldDB" id="A0A9P4ICQ5"/>
<dbReference type="Pfam" id="PF00704">
    <property type="entry name" value="Glyco_hydro_18"/>
    <property type="match status" value="1"/>
</dbReference>
<organism evidence="11 12">
    <name type="scientific">Rhizodiscina lignyota</name>
    <dbReference type="NCBI Taxonomy" id="1504668"/>
    <lineage>
        <taxon>Eukaryota</taxon>
        <taxon>Fungi</taxon>
        <taxon>Dikarya</taxon>
        <taxon>Ascomycota</taxon>
        <taxon>Pezizomycotina</taxon>
        <taxon>Dothideomycetes</taxon>
        <taxon>Pleosporomycetidae</taxon>
        <taxon>Aulographales</taxon>
        <taxon>Rhizodiscinaceae</taxon>
        <taxon>Rhizodiscina</taxon>
    </lineage>
</organism>
<evidence type="ECO:0000256" key="4">
    <source>
        <dbReference type="ARBA" id="ARBA00022801"/>
    </source>
</evidence>
<reference evidence="11" key="1">
    <citation type="journal article" date="2020" name="Stud. Mycol.">
        <title>101 Dothideomycetes genomes: a test case for predicting lifestyles and emergence of pathogens.</title>
        <authorList>
            <person name="Haridas S."/>
            <person name="Albert R."/>
            <person name="Binder M."/>
            <person name="Bloem J."/>
            <person name="Labutti K."/>
            <person name="Salamov A."/>
            <person name="Andreopoulos B."/>
            <person name="Baker S."/>
            <person name="Barry K."/>
            <person name="Bills G."/>
            <person name="Bluhm B."/>
            <person name="Cannon C."/>
            <person name="Castanera R."/>
            <person name="Culley D."/>
            <person name="Daum C."/>
            <person name="Ezra D."/>
            <person name="Gonzalez J."/>
            <person name="Henrissat B."/>
            <person name="Kuo A."/>
            <person name="Liang C."/>
            <person name="Lipzen A."/>
            <person name="Lutzoni F."/>
            <person name="Magnuson J."/>
            <person name="Mondo S."/>
            <person name="Nolan M."/>
            <person name="Ohm R."/>
            <person name="Pangilinan J."/>
            <person name="Park H.-J."/>
            <person name="Ramirez L."/>
            <person name="Alfaro M."/>
            <person name="Sun H."/>
            <person name="Tritt A."/>
            <person name="Yoshinaga Y."/>
            <person name="Zwiers L.-H."/>
            <person name="Turgeon B."/>
            <person name="Goodwin S."/>
            <person name="Spatafora J."/>
            <person name="Crous P."/>
            <person name="Grigoriev I."/>
        </authorList>
    </citation>
    <scope>NUCLEOTIDE SEQUENCE</scope>
    <source>
        <strain evidence="11">CBS 133067</strain>
    </source>
</reference>
<dbReference type="InterPro" id="IPR050314">
    <property type="entry name" value="Glycosyl_Hydrlase_18"/>
</dbReference>